<accession>A0ABT7M4H7</accession>
<sequence length="137" mass="13637">MNVSMFRKTVLATAIIGAGLGSMSGAAFAGDDPGDGGHHGSHGKHWDDSSKDGGCSNKVSAESKNGAGDTLGDTTGGDQDLSASNLCHILTGNEILSNNNIALPGGSIVNGDTLTKTLTRTSTSDESTTTTTGVPAT</sequence>
<dbReference type="RefSeq" id="WP_286051659.1">
    <property type="nucleotide sequence ID" value="NZ_JASVWF010000001.1"/>
</dbReference>
<evidence type="ECO:0000313" key="4">
    <source>
        <dbReference type="Proteomes" id="UP001231924"/>
    </source>
</evidence>
<keyword evidence="4" id="KW-1185">Reference proteome</keyword>
<reference evidence="3 4" key="1">
    <citation type="submission" date="2023-06" db="EMBL/GenBank/DDBJ databases">
        <title>Actinomycetospora Odt1-22.</title>
        <authorList>
            <person name="Supong K."/>
        </authorList>
    </citation>
    <scope>NUCLEOTIDE SEQUENCE [LARGE SCALE GENOMIC DNA]</scope>
    <source>
        <strain evidence="3 4">Odt1-22</strain>
    </source>
</reference>
<evidence type="ECO:0000256" key="2">
    <source>
        <dbReference type="SAM" id="SignalP"/>
    </source>
</evidence>
<proteinExistence type="predicted"/>
<name>A0ABT7M4H7_9PSEU</name>
<evidence type="ECO:0000313" key="3">
    <source>
        <dbReference type="EMBL" id="MDL5155580.1"/>
    </source>
</evidence>
<feature type="signal peptide" evidence="2">
    <location>
        <begin position="1"/>
        <end position="29"/>
    </location>
</feature>
<evidence type="ECO:0000256" key="1">
    <source>
        <dbReference type="SAM" id="MobiDB-lite"/>
    </source>
</evidence>
<protein>
    <recommendedName>
        <fullName evidence="5">Secreted protein</fullName>
    </recommendedName>
</protein>
<feature type="region of interest" description="Disordered" evidence="1">
    <location>
        <begin position="31"/>
        <end position="78"/>
    </location>
</feature>
<dbReference type="Proteomes" id="UP001231924">
    <property type="component" value="Unassembled WGS sequence"/>
</dbReference>
<feature type="compositionally biased region" description="Low complexity" evidence="1">
    <location>
        <begin position="68"/>
        <end position="78"/>
    </location>
</feature>
<feature type="chain" id="PRO_5047177701" description="Secreted protein" evidence="2">
    <location>
        <begin position="30"/>
        <end position="137"/>
    </location>
</feature>
<gene>
    <name evidence="3" type="ORF">QRT03_06420</name>
</gene>
<keyword evidence="2" id="KW-0732">Signal</keyword>
<organism evidence="3 4">
    <name type="scientific">Actinomycetospora termitidis</name>
    <dbReference type="NCBI Taxonomy" id="3053470"/>
    <lineage>
        <taxon>Bacteria</taxon>
        <taxon>Bacillati</taxon>
        <taxon>Actinomycetota</taxon>
        <taxon>Actinomycetes</taxon>
        <taxon>Pseudonocardiales</taxon>
        <taxon>Pseudonocardiaceae</taxon>
        <taxon>Actinomycetospora</taxon>
    </lineage>
</organism>
<comment type="caution">
    <text evidence="3">The sequence shown here is derived from an EMBL/GenBank/DDBJ whole genome shotgun (WGS) entry which is preliminary data.</text>
</comment>
<evidence type="ECO:0008006" key="5">
    <source>
        <dbReference type="Google" id="ProtNLM"/>
    </source>
</evidence>
<dbReference type="EMBL" id="JASVWF010000001">
    <property type="protein sequence ID" value="MDL5155580.1"/>
    <property type="molecule type" value="Genomic_DNA"/>
</dbReference>